<protein>
    <submittedName>
        <fullName evidence="2">Uncharacterized protein</fullName>
    </submittedName>
</protein>
<feature type="region of interest" description="Disordered" evidence="1">
    <location>
        <begin position="23"/>
        <end position="69"/>
    </location>
</feature>
<dbReference type="EMBL" id="KI395851">
    <property type="protein sequence ID" value="ERM97780.1"/>
    <property type="molecule type" value="Genomic_DNA"/>
</dbReference>
<organism evidence="2 3">
    <name type="scientific">Amborella trichopoda</name>
    <dbReference type="NCBI Taxonomy" id="13333"/>
    <lineage>
        <taxon>Eukaryota</taxon>
        <taxon>Viridiplantae</taxon>
        <taxon>Streptophyta</taxon>
        <taxon>Embryophyta</taxon>
        <taxon>Tracheophyta</taxon>
        <taxon>Spermatophyta</taxon>
        <taxon>Magnoliopsida</taxon>
        <taxon>Amborellales</taxon>
        <taxon>Amborellaceae</taxon>
        <taxon>Amborella</taxon>
    </lineage>
</organism>
<reference evidence="3" key="1">
    <citation type="journal article" date="2013" name="Science">
        <title>The Amborella genome and the evolution of flowering plants.</title>
        <authorList>
            <consortium name="Amborella Genome Project"/>
        </authorList>
    </citation>
    <scope>NUCLEOTIDE SEQUENCE [LARGE SCALE GENOMIC DNA]</scope>
</reference>
<dbReference type="HOGENOM" id="CLU_2779260_0_0_1"/>
<dbReference type="AlphaFoldDB" id="W1NSJ6"/>
<dbReference type="Proteomes" id="UP000017836">
    <property type="component" value="Unassembled WGS sequence"/>
</dbReference>
<feature type="compositionally biased region" description="Pro residues" evidence="1">
    <location>
        <begin position="59"/>
        <end position="69"/>
    </location>
</feature>
<sequence>MVCINETLNHILNRHKVLENARPIEVSSHHGANSPFEPQLEEEERRPPPPPIAQTSQPLFPPVFPNGQL</sequence>
<keyword evidence="3" id="KW-1185">Reference proteome</keyword>
<name>W1NSJ6_AMBTC</name>
<evidence type="ECO:0000313" key="3">
    <source>
        <dbReference type="Proteomes" id="UP000017836"/>
    </source>
</evidence>
<gene>
    <name evidence="2" type="ORF">AMTR_s00116p00098250</name>
</gene>
<proteinExistence type="predicted"/>
<dbReference type="Gramene" id="ERM97780">
    <property type="protein sequence ID" value="ERM97780"/>
    <property type="gene ID" value="AMTR_s00116p00098250"/>
</dbReference>
<evidence type="ECO:0000256" key="1">
    <source>
        <dbReference type="SAM" id="MobiDB-lite"/>
    </source>
</evidence>
<evidence type="ECO:0000313" key="2">
    <source>
        <dbReference type="EMBL" id="ERM97780.1"/>
    </source>
</evidence>
<accession>W1NSJ6</accession>